<proteinExistence type="predicted"/>
<keyword evidence="2" id="KW-1185">Reference proteome</keyword>
<dbReference type="InParanoid" id="I1BMT2"/>
<evidence type="ECO:0000313" key="1">
    <source>
        <dbReference type="EMBL" id="EIE77512.1"/>
    </source>
</evidence>
<gene>
    <name evidence="1" type="ORF">RO3G_02216</name>
</gene>
<dbReference type="Proteomes" id="UP000009138">
    <property type="component" value="Unassembled WGS sequence"/>
</dbReference>
<reference evidence="1 2" key="1">
    <citation type="journal article" date="2009" name="PLoS Genet.">
        <title>Genomic analysis of the basal lineage fungus Rhizopus oryzae reveals a whole-genome duplication.</title>
        <authorList>
            <person name="Ma L.-J."/>
            <person name="Ibrahim A.S."/>
            <person name="Skory C."/>
            <person name="Grabherr M.G."/>
            <person name="Burger G."/>
            <person name="Butler M."/>
            <person name="Elias M."/>
            <person name="Idnurm A."/>
            <person name="Lang B.F."/>
            <person name="Sone T."/>
            <person name="Abe A."/>
            <person name="Calvo S.E."/>
            <person name="Corrochano L.M."/>
            <person name="Engels R."/>
            <person name="Fu J."/>
            <person name="Hansberg W."/>
            <person name="Kim J.-M."/>
            <person name="Kodira C.D."/>
            <person name="Koehrsen M.J."/>
            <person name="Liu B."/>
            <person name="Miranda-Saavedra D."/>
            <person name="O'Leary S."/>
            <person name="Ortiz-Castellanos L."/>
            <person name="Poulter R."/>
            <person name="Rodriguez-Romero J."/>
            <person name="Ruiz-Herrera J."/>
            <person name="Shen Y.-Q."/>
            <person name="Zeng Q."/>
            <person name="Galagan J."/>
            <person name="Birren B.W."/>
            <person name="Cuomo C.A."/>
            <person name="Wickes B.L."/>
        </authorList>
    </citation>
    <scope>NUCLEOTIDE SEQUENCE [LARGE SCALE GENOMIC DNA]</scope>
    <source>
        <strain evidence="2">RA 99-880 / ATCC MYA-4621 / FGSC 9543 / NRRL 43880</strain>
    </source>
</reference>
<dbReference type="OrthoDB" id="2282999at2759"/>
<dbReference type="AlphaFoldDB" id="I1BMT2"/>
<name>I1BMT2_RHIO9</name>
<dbReference type="EMBL" id="CH476732">
    <property type="protein sequence ID" value="EIE77512.1"/>
    <property type="molecule type" value="Genomic_DNA"/>
</dbReference>
<accession>I1BMT2</accession>
<dbReference type="OMA" id="NWSAPNT"/>
<evidence type="ECO:0000313" key="2">
    <source>
        <dbReference type="Proteomes" id="UP000009138"/>
    </source>
</evidence>
<dbReference type="GeneID" id="93609188"/>
<organism evidence="1 2">
    <name type="scientific">Rhizopus delemar (strain RA 99-880 / ATCC MYA-4621 / FGSC 9543 / NRRL 43880)</name>
    <name type="common">Mucormycosis agent</name>
    <name type="synonym">Rhizopus arrhizus var. delemar</name>
    <dbReference type="NCBI Taxonomy" id="246409"/>
    <lineage>
        <taxon>Eukaryota</taxon>
        <taxon>Fungi</taxon>
        <taxon>Fungi incertae sedis</taxon>
        <taxon>Mucoromycota</taxon>
        <taxon>Mucoromycotina</taxon>
        <taxon>Mucoromycetes</taxon>
        <taxon>Mucorales</taxon>
        <taxon>Mucorineae</taxon>
        <taxon>Rhizopodaceae</taxon>
        <taxon>Rhizopus</taxon>
    </lineage>
</organism>
<dbReference type="VEuPathDB" id="FungiDB:RO3G_02216"/>
<sequence>MVTKLKSKFGNDAVSVMSNYSAPNTRYQEPMRGVGFRRLLKKRGFLVYLIDEFRTSQCCPLL</sequence>
<dbReference type="RefSeq" id="XP_067512908.1">
    <property type="nucleotide sequence ID" value="XM_067656807.1"/>
</dbReference>
<protein>
    <submittedName>
        <fullName evidence="1">Uncharacterized protein</fullName>
    </submittedName>
</protein>